<evidence type="ECO:0000313" key="4">
    <source>
        <dbReference type="EMBL" id="MDQ0447937.1"/>
    </source>
</evidence>
<proteinExistence type="predicted"/>
<dbReference type="InterPro" id="IPR011008">
    <property type="entry name" value="Dimeric_a/b-barrel"/>
</dbReference>
<evidence type="ECO:0000256" key="2">
    <source>
        <dbReference type="SAM" id="Phobius"/>
    </source>
</evidence>
<protein>
    <submittedName>
        <fullName evidence="4">Uncharacterized protein (DUF1330 family)</fullName>
    </submittedName>
</protein>
<comment type="caution">
    <text evidence="4">The sequence shown here is derived from an EMBL/GenBank/DDBJ whole genome shotgun (WGS) entry which is preliminary data.</text>
</comment>
<keyword evidence="2" id="KW-0472">Membrane</keyword>
<reference evidence="4 5" key="1">
    <citation type="submission" date="2023-07" db="EMBL/GenBank/DDBJ databases">
        <title>Genomic Encyclopedia of Type Strains, Phase IV (KMG-IV): sequencing the most valuable type-strain genomes for metagenomic binning, comparative biology and taxonomic classification.</title>
        <authorList>
            <person name="Goeker M."/>
        </authorList>
    </citation>
    <scope>NUCLEOTIDE SEQUENCE [LARGE SCALE GENOMIC DNA]</scope>
    <source>
        <strain evidence="4 5">DSM 19013</strain>
    </source>
</reference>
<dbReference type="PANTHER" id="PTHR41521:SF4">
    <property type="entry name" value="BLR0684 PROTEIN"/>
    <property type="match status" value="1"/>
</dbReference>
<dbReference type="EMBL" id="JAUSVP010000006">
    <property type="protein sequence ID" value="MDQ0447937.1"/>
    <property type="molecule type" value="Genomic_DNA"/>
</dbReference>
<name>A0ABU0I009_9HYPH</name>
<feature type="domain" description="DUF1330" evidence="3">
    <location>
        <begin position="3"/>
        <end position="95"/>
    </location>
</feature>
<dbReference type="SUPFAM" id="SSF54909">
    <property type="entry name" value="Dimeric alpha+beta barrel"/>
    <property type="match status" value="1"/>
</dbReference>
<evidence type="ECO:0000313" key="5">
    <source>
        <dbReference type="Proteomes" id="UP001231124"/>
    </source>
</evidence>
<evidence type="ECO:0000256" key="1">
    <source>
        <dbReference type="SAM" id="MobiDB-lite"/>
    </source>
</evidence>
<dbReference type="Pfam" id="PF07045">
    <property type="entry name" value="DUF1330"/>
    <property type="match status" value="1"/>
</dbReference>
<keyword evidence="2" id="KW-1133">Transmembrane helix</keyword>
<dbReference type="Proteomes" id="UP001231124">
    <property type="component" value="Unassembled WGS sequence"/>
</dbReference>
<keyword evidence="2" id="KW-0812">Transmembrane</keyword>
<feature type="region of interest" description="Disordered" evidence="1">
    <location>
        <begin position="94"/>
        <end position="114"/>
    </location>
</feature>
<dbReference type="RefSeq" id="WP_238202169.1">
    <property type="nucleotide sequence ID" value="NZ_BPQE01000009.1"/>
</dbReference>
<organism evidence="4 5">
    <name type="scientific">Methylobacterium aerolatum</name>
    <dbReference type="NCBI Taxonomy" id="418708"/>
    <lineage>
        <taxon>Bacteria</taxon>
        <taxon>Pseudomonadati</taxon>
        <taxon>Pseudomonadota</taxon>
        <taxon>Alphaproteobacteria</taxon>
        <taxon>Hyphomicrobiales</taxon>
        <taxon>Methylobacteriaceae</taxon>
        <taxon>Methylobacterium</taxon>
    </lineage>
</organism>
<feature type="compositionally biased region" description="Pro residues" evidence="1">
    <location>
        <begin position="105"/>
        <end position="114"/>
    </location>
</feature>
<sequence length="114" mass="12283">MAKGYWIARVDVRDAEAYKAYVAANGAAFAAFGGRFLIRGGRYEAVMGPARERNVVIEFPSYEDALACWYSDAYQAAKAKQRGGVEAEILVIEGYDGPQPSTSEPAPPSTPASE</sequence>
<gene>
    <name evidence="4" type="ORF">QO012_002442</name>
</gene>
<dbReference type="PANTHER" id="PTHR41521">
    <property type="match status" value="1"/>
</dbReference>
<keyword evidence="5" id="KW-1185">Reference proteome</keyword>
<accession>A0ABU0I009</accession>
<dbReference type="InterPro" id="IPR010753">
    <property type="entry name" value="DUF1330"/>
</dbReference>
<feature type="transmembrane region" description="Helical" evidence="2">
    <location>
        <begin position="20"/>
        <end position="38"/>
    </location>
</feature>
<dbReference type="Gene3D" id="3.30.70.100">
    <property type="match status" value="1"/>
</dbReference>
<evidence type="ECO:0000259" key="3">
    <source>
        <dbReference type="Pfam" id="PF07045"/>
    </source>
</evidence>